<organism evidence="3">
    <name type="scientific">Cladocopium goreaui</name>
    <dbReference type="NCBI Taxonomy" id="2562237"/>
    <lineage>
        <taxon>Eukaryota</taxon>
        <taxon>Sar</taxon>
        <taxon>Alveolata</taxon>
        <taxon>Dinophyceae</taxon>
        <taxon>Suessiales</taxon>
        <taxon>Symbiodiniaceae</taxon>
        <taxon>Cladocopium</taxon>
    </lineage>
</organism>
<evidence type="ECO:0000313" key="5">
    <source>
        <dbReference type="EMBL" id="CAL4762385.1"/>
    </source>
</evidence>
<dbReference type="EMBL" id="CAMXCT010000179">
    <property type="protein sequence ID" value="CAI3975073.1"/>
    <property type="molecule type" value="Genomic_DNA"/>
</dbReference>
<dbReference type="AlphaFoldDB" id="A0A9P1BKH6"/>
<name>A0A9P1BKH6_9DINO</name>
<feature type="compositionally biased region" description="Acidic residues" evidence="2">
    <location>
        <begin position="377"/>
        <end position="399"/>
    </location>
</feature>
<feature type="compositionally biased region" description="Pro residues" evidence="2">
    <location>
        <begin position="644"/>
        <end position="653"/>
    </location>
</feature>
<evidence type="ECO:0000313" key="4">
    <source>
        <dbReference type="EMBL" id="CAL1128448.1"/>
    </source>
</evidence>
<sequence>MAAMANGGDDMYRLSKRITRKLRHQGRDLQMRLDGFVEISTLSARMGEPQERVEAAGHDNRRLQTHRYGTRLWVRAVGKHSTDAPVDPDLLRLSPDHCFELNPPGPAVMMGTAGTGAGYVGHGDLPPVDAPPAPSARSEFPPVGQQMPVAPAAPNDGSMQQDTRQVPVAPAASNGPSGGRGGEASGSDGTKQPQPAPQGHAMGTVGPDDMRFDLGARIQALEEENKALRAENNDLRRQLQVCLDLISLFGFFQYLVVHPRASDWEPGRRLRMGLRCTDADILTAVPRIRRRHHEARFYRADQKSVVGPQLHPGSPGAKYTSGAKATSKEIRWIPRAKDAKIFQWRRKDGLSQEEIGRKVKAMRHEEKAPGAPAPSEVPEDPEEADDGDVENESDDDDIVAEAHPWKKERRPIPVEDIRWSQDTIGIRFRDGKYLVDTLKAMLLGRMKPEELPAMHVVLHEDVLFAITGNRRLWVLKNYARISNKEVRVFAEVHPPAAMQAKWVKRRYTSHSLGQEVRFLHKSFADVTYESMKDALMVAEGLQGPRVKLLENMEKGRKRGRKSCTGKAWQAMPGSTDSTGPTEPDKPGTPVQEEEEQKQEEQAEQAEEEPAKEFDPLNAQEQDQVAQRALLKLLSPDWGYDCQRPDPPPEPPAEMPQDDELDSMAGKQLDYAARLLLLRQLGYRLQEAGAASKDQVAQRGLLKLLSPDWGYDCQRPDPPPEPPAEMPQDDELDSMAGEQLDYAARLLLHAADSHQQMDAQSQLRQLGYRLQEAAASKVAVPGDLLQAAGLIQQVVEEIEWIDCSHDLGMQLLQAAQMLEMASYSWWSSSTEDMSCNDLARGYDGDRGNLGDAGNAGNAGWPWPMEGSFEWSPTVFTTEDFPQAPWLWQWQMAGQMASLRSICGYWLQ</sequence>
<feature type="compositionally biased region" description="Pro residues" evidence="2">
    <location>
        <begin position="715"/>
        <end position="724"/>
    </location>
</feature>
<feature type="region of interest" description="Disordered" evidence="2">
    <location>
        <begin position="120"/>
        <end position="210"/>
    </location>
</feature>
<feature type="coiled-coil region" evidence="1">
    <location>
        <begin position="211"/>
        <end position="245"/>
    </location>
</feature>
<protein>
    <submittedName>
        <fullName evidence="5">2'-phosphotransferase</fullName>
    </submittedName>
</protein>
<feature type="compositionally biased region" description="Acidic residues" evidence="2">
    <location>
        <begin position="591"/>
        <end position="607"/>
    </location>
</feature>
<reference evidence="4" key="2">
    <citation type="submission" date="2024-04" db="EMBL/GenBank/DDBJ databases">
        <authorList>
            <person name="Chen Y."/>
            <person name="Shah S."/>
            <person name="Dougan E. K."/>
            <person name="Thang M."/>
            <person name="Chan C."/>
        </authorList>
    </citation>
    <scope>NUCLEOTIDE SEQUENCE [LARGE SCALE GENOMIC DNA]</scope>
</reference>
<accession>A0A9P1BKH6</accession>
<feature type="region of interest" description="Disordered" evidence="2">
    <location>
        <begin position="707"/>
        <end position="730"/>
    </location>
</feature>
<feature type="region of interest" description="Disordered" evidence="2">
    <location>
        <begin position="361"/>
        <end position="405"/>
    </location>
</feature>
<dbReference type="EMBL" id="CAMXCT030000179">
    <property type="protein sequence ID" value="CAL4762385.1"/>
    <property type="molecule type" value="Genomic_DNA"/>
</dbReference>
<keyword evidence="1" id="KW-0175">Coiled coil</keyword>
<proteinExistence type="predicted"/>
<evidence type="ECO:0000313" key="6">
    <source>
        <dbReference type="Proteomes" id="UP001152797"/>
    </source>
</evidence>
<evidence type="ECO:0000256" key="1">
    <source>
        <dbReference type="SAM" id="Coils"/>
    </source>
</evidence>
<dbReference type="EMBL" id="CAMXCT020000179">
    <property type="protein sequence ID" value="CAL1128448.1"/>
    <property type="molecule type" value="Genomic_DNA"/>
</dbReference>
<keyword evidence="6" id="KW-1185">Reference proteome</keyword>
<dbReference type="Proteomes" id="UP001152797">
    <property type="component" value="Unassembled WGS sequence"/>
</dbReference>
<reference evidence="3" key="1">
    <citation type="submission" date="2022-10" db="EMBL/GenBank/DDBJ databases">
        <authorList>
            <person name="Chen Y."/>
            <person name="Dougan E. K."/>
            <person name="Chan C."/>
            <person name="Rhodes N."/>
            <person name="Thang M."/>
        </authorList>
    </citation>
    <scope>NUCLEOTIDE SEQUENCE</scope>
</reference>
<gene>
    <name evidence="3" type="ORF">C1SCF055_LOCUS3435</name>
</gene>
<dbReference type="OrthoDB" id="449340at2759"/>
<feature type="region of interest" description="Disordered" evidence="2">
    <location>
        <begin position="553"/>
        <end position="621"/>
    </location>
</feature>
<feature type="region of interest" description="Disordered" evidence="2">
    <location>
        <begin position="636"/>
        <end position="659"/>
    </location>
</feature>
<comment type="caution">
    <text evidence="3">The sequence shown here is derived from an EMBL/GenBank/DDBJ whole genome shotgun (WGS) entry which is preliminary data.</text>
</comment>
<evidence type="ECO:0000256" key="2">
    <source>
        <dbReference type="SAM" id="MobiDB-lite"/>
    </source>
</evidence>
<evidence type="ECO:0000313" key="3">
    <source>
        <dbReference type="EMBL" id="CAI3975073.1"/>
    </source>
</evidence>